<protein>
    <submittedName>
        <fullName evidence="1">Uncharacterized protein</fullName>
    </submittedName>
</protein>
<accession>A0A8D9ENB4</accession>
<dbReference type="EMBL" id="HBUF01548558">
    <property type="protein sequence ID" value="CAG6758040.1"/>
    <property type="molecule type" value="Transcribed_RNA"/>
</dbReference>
<name>A0A8D9ENB4_9HEMI</name>
<reference evidence="1" key="1">
    <citation type="submission" date="2021-05" db="EMBL/GenBank/DDBJ databases">
        <authorList>
            <person name="Alioto T."/>
            <person name="Alioto T."/>
            <person name="Gomez Garrido J."/>
        </authorList>
    </citation>
    <scope>NUCLEOTIDE SEQUENCE</scope>
</reference>
<evidence type="ECO:0000313" key="1">
    <source>
        <dbReference type="EMBL" id="CAG6758040.1"/>
    </source>
</evidence>
<organism evidence="1">
    <name type="scientific">Cacopsylla melanoneura</name>
    <dbReference type="NCBI Taxonomy" id="428564"/>
    <lineage>
        <taxon>Eukaryota</taxon>
        <taxon>Metazoa</taxon>
        <taxon>Ecdysozoa</taxon>
        <taxon>Arthropoda</taxon>
        <taxon>Hexapoda</taxon>
        <taxon>Insecta</taxon>
        <taxon>Pterygota</taxon>
        <taxon>Neoptera</taxon>
        <taxon>Paraneoptera</taxon>
        <taxon>Hemiptera</taxon>
        <taxon>Sternorrhyncha</taxon>
        <taxon>Psylloidea</taxon>
        <taxon>Psyllidae</taxon>
        <taxon>Psyllinae</taxon>
        <taxon>Cacopsylla</taxon>
    </lineage>
</organism>
<proteinExistence type="predicted"/>
<dbReference type="AlphaFoldDB" id="A0A8D9ENB4"/>
<sequence length="127" mass="14596">MNRVAHVLSSPLSPTTSNILPSSPCFLHFVILFLNVHFSHSISSLSDSQYYESYCSWFFVSTFIFTHYIQYSSSILSLFPSFCYSVLKCSFFPTPYLLILTPNIVNRCSCIVSPFVLLPLSDHHCYW</sequence>